<accession>A0A0J8WF52</accession>
<reference evidence="5 7" key="1">
    <citation type="submission" date="2016-05" db="EMBL/GenBank/DDBJ databases">
        <title>The evolution of Acinetobacter baumannii in vivo.</title>
        <authorList>
            <person name="Hua X."/>
            <person name="Yu Y."/>
        </authorList>
    </citation>
    <scope>NUCLEOTIDE SEQUENCE [LARGE SCALE GENOMIC DNA]</scope>
    <source>
        <strain evidence="5 7">XH647</strain>
    </source>
</reference>
<evidence type="ECO:0000313" key="7">
    <source>
        <dbReference type="Proteomes" id="UP000179937"/>
    </source>
</evidence>
<reference evidence="6 8" key="2">
    <citation type="submission" date="2018-12" db="EMBL/GenBank/DDBJ databases">
        <title>Draft Genome Sequences Human Pathogenic Acinetobacter baumannii Strains.</title>
        <authorList>
            <person name="Madhi M."/>
            <person name="Ronco T."/>
            <person name="Olsen R.H."/>
            <person name="Hassani A."/>
        </authorList>
    </citation>
    <scope>NUCLEOTIDE SEQUENCE [LARGE SCALE GENOMIC DNA]</scope>
    <source>
        <strain evidence="6 8">AB3</strain>
    </source>
</reference>
<dbReference type="Proteomes" id="UP000179937">
    <property type="component" value="Unassembled WGS sequence"/>
</dbReference>
<feature type="chain" id="PRO_5043120480" description="Lipoprotein" evidence="2">
    <location>
        <begin position="25"/>
        <end position="242"/>
    </location>
</feature>
<gene>
    <name evidence="5" type="ORF">A7M90_07350</name>
    <name evidence="6" type="ORF">EJ062_01750</name>
    <name evidence="3" type="ORF">F2P40_00035</name>
    <name evidence="4" type="ORF">G3N53_08045</name>
</gene>
<dbReference type="EMBL" id="WIOC01000001">
    <property type="protein sequence ID" value="MQR47738.1"/>
    <property type="molecule type" value="Genomic_DNA"/>
</dbReference>
<dbReference type="Proteomes" id="UP000470018">
    <property type="component" value="Unassembled WGS sequence"/>
</dbReference>
<evidence type="ECO:0000313" key="3">
    <source>
        <dbReference type="EMBL" id="MQR47738.1"/>
    </source>
</evidence>
<keyword evidence="2" id="KW-0732">Signal</keyword>
<name>A0A0J8WF52_ACIBA</name>
<evidence type="ECO:0008006" key="11">
    <source>
        <dbReference type="Google" id="ProtNLM"/>
    </source>
</evidence>
<reference evidence="3 9" key="3">
    <citation type="submission" date="2019-10" db="EMBL/GenBank/DDBJ databases">
        <title>Genetic environment of the oxa23 gene and comparative analysis of carbapenem resistant Acinetobacter baumannii isolates belonging to global clone 1, lineage 2 recovered in a burns hospital outbreak in 2012-2013.</title>
        <authorList>
            <person name="Douraghi M."/>
            <person name="Aris P."/>
            <person name="Kenyon J."/>
            <person name="Hamidian M."/>
        </authorList>
    </citation>
    <scope>NUCLEOTIDE SEQUENCE [LARGE SCALE GENOMIC DNA]</scope>
    <source>
        <strain evidence="3 9">ABS103</strain>
    </source>
</reference>
<organism evidence="5 7">
    <name type="scientific">Acinetobacter baumannii</name>
    <dbReference type="NCBI Taxonomy" id="470"/>
    <lineage>
        <taxon>Bacteria</taxon>
        <taxon>Pseudomonadati</taxon>
        <taxon>Pseudomonadota</taxon>
        <taxon>Gammaproteobacteria</taxon>
        <taxon>Moraxellales</taxon>
        <taxon>Moraxellaceae</taxon>
        <taxon>Acinetobacter</taxon>
        <taxon>Acinetobacter calcoaceticus/baumannii complex</taxon>
    </lineage>
</organism>
<dbReference type="EMBL" id="LYKI01000045">
    <property type="protein sequence ID" value="OIG69338.1"/>
    <property type="molecule type" value="Genomic_DNA"/>
</dbReference>
<evidence type="ECO:0000313" key="5">
    <source>
        <dbReference type="EMBL" id="OIG69338.1"/>
    </source>
</evidence>
<evidence type="ECO:0000313" key="4">
    <source>
        <dbReference type="EMBL" id="NDW41025.1"/>
    </source>
</evidence>
<evidence type="ECO:0000313" key="6">
    <source>
        <dbReference type="EMBL" id="RTQ85462.1"/>
    </source>
</evidence>
<proteinExistence type="predicted"/>
<dbReference type="Proteomes" id="UP000268239">
    <property type="component" value="Unassembled WGS sequence"/>
</dbReference>
<evidence type="ECO:0000313" key="9">
    <source>
        <dbReference type="Proteomes" id="UP000461234"/>
    </source>
</evidence>
<dbReference type="EMBL" id="JAAGTY010000007">
    <property type="protein sequence ID" value="NDW41025.1"/>
    <property type="molecule type" value="Genomic_DNA"/>
</dbReference>
<comment type="caution">
    <text evidence="5">The sequence shown here is derived from an EMBL/GenBank/DDBJ whole genome shotgun (WGS) entry which is preliminary data.</text>
</comment>
<dbReference type="AlphaFoldDB" id="A0A0J8WF52"/>
<evidence type="ECO:0000256" key="1">
    <source>
        <dbReference type="SAM" id="Coils"/>
    </source>
</evidence>
<evidence type="ECO:0000256" key="2">
    <source>
        <dbReference type="SAM" id="SignalP"/>
    </source>
</evidence>
<feature type="coiled-coil region" evidence="1">
    <location>
        <begin position="40"/>
        <end position="71"/>
    </location>
</feature>
<dbReference type="PATRIC" id="fig|470.1577.peg.1107"/>
<evidence type="ECO:0000313" key="8">
    <source>
        <dbReference type="Proteomes" id="UP000268239"/>
    </source>
</evidence>
<dbReference type="PROSITE" id="PS51257">
    <property type="entry name" value="PROKAR_LIPOPROTEIN"/>
    <property type="match status" value="1"/>
</dbReference>
<sequence>MFGKYVFYTGWLLATLSLSVSACADNSKVNCNTNNVYGDLKCLEKENKKLINQLDNKKNKERKDYNQWIKEIKNKCEGKISYASGEGAGLIKNQCYREEYLSRLSFINTGKVKKSDTNIHGLELTYLPYNSNDHLKCIMKKEVNSCSKVNLVKSSNLIKYYPFISPAYGDSIVLPETDDSKQIIVSPFEDNEDEGPQLEISIINAFGVVEQKTISANKNVIIDKNYNLIYKEGNKEKILKLK</sequence>
<keyword evidence="1" id="KW-0175">Coiled coil</keyword>
<dbReference type="EMBL" id="RXLU01000006">
    <property type="protein sequence ID" value="RTQ85462.1"/>
    <property type="molecule type" value="Genomic_DNA"/>
</dbReference>
<evidence type="ECO:0000313" key="10">
    <source>
        <dbReference type="Proteomes" id="UP000470018"/>
    </source>
</evidence>
<dbReference type="RefSeq" id="WP_000467290.1">
    <property type="nucleotide sequence ID" value="NZ_AP031585.1"/>
</dbReference>
<protein>
    <recommendedName>
        <fullName evidence="11">Lipoprotein</fullName>
    </recommendedName>
</protein>
<feature type="signal peptide" evidence="2">
    <location>
        <begin position="1"/>
        <end position="24"/>
    </location>
</feature>
<dbReference type="Proteomes" id="UP000461234">
    <property type="component" value="Unassembled WGS sequence"/>
</dbReference>
<reference evidence="4 10" key="4">
    <citation type="submission" date="2020-02" db="EMBL/GenBank/DDBJ databases">
        <title>Whole genome shot-gun sequencing of clinical Carbapenem resistant A. baumannii.</title>
        <authorList>
            <person name="Veeraraghavan B."/>
            <person name="Mathur P."/>
            <person name="Vijayakumar S."/>
            <person name="Vasudevan K."/>
            <person name="Lincy M."/>
            <person name="Kirubananthan A."/>
        </authorList>
    </citation>
    <scope>NUCLEOTIDE SEQUENCE [LARGE SCALE GENOMIC DNA]</scope>
    <source>
        <strain evidence="4 10">SP816</strain>
    </source>
</reference>